<accession>A0A8R7Q2U9</accession>
<proteinExistence type="predicted"/>
<reference evidence="4" key="1">
    <citation type="journal article" date="2013" name="Nature">
        <title>Draft genome of the wheat A-genome progenitor Triticum urartu.</title>
        <authorList>
            <person name="Ling H.Q."/>
            <person name="Zhao S."/>
            <person name="Liu D."/>
            <person name="Wang J."/>
            <person name="Sun H."/>
            <person name="Zhang C."/>
            <person name="Fan H."/>
            <person name="Li D."/>
            <person name="Dong L."/>
            <person name="Tao Y."/>
            <person name="Gao C."/>
            <person name="Wu H."/>
            <person name="Li Y."/>
            <person name="Cui Y."/>
            <person name="Guo X."/>
            <person name="Zheng S."/>
            <person name="Wang B."/>
            <person name="Yu K."/>
            <person name="Liang Q."/>
            <person name="Yang W."/>
            <person name="Lou X."/>
            <person name="Chen J."/>
            <person name="Feng M."/>
            <person name="Jian J."/>
            <person name="Zhang X."/>
            <person name="Luo G."/>
            <person name="Jiang Y."/>
            <person name="Liu J."/>
            <person name="Wang Z."/>
            <person name="Sha Y."/>
            <person name="Zhang B."/>
            <person name="Wu H."/>
            <person name="Tang D."/>
            <person name="Shen Q."/>
            <person name="Xue P."/>
            <person name="Zou S."/>
            <person name="Wang X."/>
            <person name="Liu X."/>
            <person name="Wang F."/>
            <person name="Yang Y."/>
            <person name="An X."/>
            <person name="Dong Z."/>
            <person name="Zhang K."/>
            <person name="Zhang X."/>
            <person name="Luo M.C."/>
            <person name="Dvorak J."/>
            <person name="Tong Y."/>
            <person name="Wang J."/>
            <person name="Yang H."/>
            <person name="Li Z."/>
            <person name="Wang D."/>
            <person name="Zhang A."/>
            <person name="Wang J."/>
        </authorList>
    </citation>
    <scope>NUCLEOTIDE SEQUENCE</scope>
    <source>
        <strain evidence="4">cv. G1812</strain>
    </source>
</reference>
<name>A0A8R7Q2U9_TRIUA</name>
<protein>
    <submittedName>
        <fullName evidence="3">Uncharacterized protein</fullName>
    </submittedName>
</protein>
<keyword evidence="2" id="KW-0732">Signal</keyword>
<organism evidence="3 4">
    <name type="scientific">Triticum urartu</name>
    <name type="common">Red wild einkorn</name>
    <name type="synonym">Crithodium urartu</name>
    <dbReference type="NCBI Taxonomy" id="4572"/>
    <lineage>
        <taxon>Eukaryota</taxon>
        <taxon>Viridiplantae</taxon>
        <taxon>Streptophyta</taxon>
        <taxon>Embryophyta</taxon>
        <taxon>Tracheophyta</taxon>
        <taxon>Spermatophyta</taxon>
        <taxon>Magnoliopsida</taxon>
        <taxon>Liliopsida</taxon>
        <taxon>Poales</taxon>
        <taxon>Poaceae</taxon>
        <taxon>BOP clade</taxon>
        <taxon>Pooideae</taxon>
        <taxon>Triticodae</taxon>
        <taxon>Triticeae</taxon>
        <taxon>Triticinae</taxon>
        <taxon>Triticum</taxon>
    </lineage>
</organism>
<dbReference type="Proteomes" id="UP000015106">
    <property type="component" value="Chromosome 4"/>
</dbReference>
<reference evidence="3" key="2">
    <citation type="submission" date="2018-03" db="EMBL/GenBank/DDBJ databases">
        <title>The Triticum urartu genome reveals the dynamic nature of wheat genome evolution.</title>
        <authorList>
            <person name="Ling H."/>
            <person name="Ma B."/>
            <person name="Shi X."/>
            <person name="Liu H."/>
            <person name="Dong L."/>
            <person name="Sun H."/>
            <person name="Cao Y."/>
            <person name="Gao Q."/>
            <person name="Zheng S."/>
            <person name="Li Y."/>
            <person name="Yu Y."/>
            <person name="Du H."/>
            <person name="Qi M."/>
            <person name="Li Y."/>
            <person name="Yu H."/>
            <person name="Cui Y."/>
            <person name="Wang N."/>
            <person name="Chen C."/>
            <person name="Wu H."/>
            <person name="Zhao Y."/>
            <person name="Zhang J."/>
            <person name="Li Y."/>
            <person name="Zhou W."/>
            <person name="Zhang B."/>
            <person name="Hu W."/>
            <person name="Eijk M."/>
            <person name="Tang J."/>
            <person name="Witsenboer H."/>
            <person name="Zhao S."/>
            <person name="Li Z."/>
            <person name="Zhang A."/>
            <person name="Wang D."/>
            <person name="Liang C."/>
        </authorList>
    </citation>
    <scope>NUCLEOTIDE SEQUENCE [LARGE SCALE GENOMIC DNA]</scope>
    <source>
        <strain evidence="3">cv. G1812</strain>
    </source>
</reference>
<feature type="compositionally biased region" description="Low complexity" evidence="1">
    <location>
        <begin position="57"/>
        <end position="74"/>
    </location>
</feature>
<keyword evidence="4" id="KW-1185">Reference proteome</keyword>
<feature type="chain" id="PRO_5035712205" evidence="2">
    <location>
        <begin position="17"/>
        <end position="100"/>
    </location>
</feature>
<feature type="signal peptide" evidence="2">
    <location>
        <begin position="1"/>
        <end position="16"/>
    </location>
</feature>
<evidence type="ECO:0000313" key="3">
    <source>
        <dbReference type="EnsemblPlants" id="TuG1812G0400001120.01.T01"/>
    </source>
</evidence>
<evidence type="ECO:0000313" key="4">
    <source>
        <dbReference type="Proteomes" id="UP000015106"/>
    </source>
</evidence>
<evidence type="ECO:0000256" key="2">
    <source>
        <dbReference type="SAM" id="SignalP"/>
    </source>
</evidence>
<dbReference type="EnsemblPlants" id="TuG1812G0400001120.01.T01">
    <property type="protein sequence ID" value="TuG1812G0400001120.01.T01"/>
    <property type="gene ID" value="TuG1812G0400001120.01"/>
</dbReference>
<dbReference type="Gramene" id="TuG1812G0400001120.01.T01">
    <property type="protein sequence ID" value="TuG1812G0400001120.01.T01"/>
    <property type="gene ID" value="TuG1812G0400001120.01"/>
</dbReference>
<evidence type="ECO:0000256" key="1">
    <source>
        <dbReference type="SAM" id="MobiDB-lite"/>
    </source>
</evidence>
<sequence>LALLSLDLLLCSTTSASIAVTASILRPLASPHPPAMSTSSASLLYFDYTEWLELGASTSSGSSTPSSSVAGGVPNYSAPTAPTFPEHAYGSATPRPMMPQ</sequence>
<reference evidence="3" key="3">
    <citation type="submission" date="2022-06" db="UniProtKB">
        <authorList>
            <consortium name="EnsemblPlants"/>
        </authorList>
    </citation>
    <scope>IDENTIFICATION</scope>
</reference>
<dbReference type="AlphaFoldDB" id="A0A8R7Q2U9"/>
<feature type="region of interest" description="Disordered" evidence="1">
    <location>
        <begin position="57"/>
        <end position="100"/>
    </location>
</feature>